<keyword evidence="1" id="KW-0812">Transmembrane</keyword>
<dbReference type="Proteomes" id="UP001238969">
    <property type="component" value="Unassembled WGS sequence"/>
</dbReference>
<evidence type="ECO:0000313" key="6">
    <source>
        <dbReference type="Proteomes" id="UP000258379"/>
    </source>
</evidence>
<accession>A0A3E2CCU6</accession>
<keyword evidence="1" id="KW-1133">Transmembrane helix</keyword>
<dbReference type="Gene3D" id="3.90.1720.10">
    <property type="entry name" value="endopeptidase domain like (from Nostoc punctiforme)"/>
    <property type="match status" value="1"/>
</dbReference>
<dbReference type="InterPro" id="IPR038765">
    <property type="entry name" value="Papain-like_cys_pep_sf"/>
</dbReference>
<evidence type="ECO:0000313" key="3">
    <source>
        <dbReference type="EMBL" id="MDK6861585.1"/>
    </source>
</evidence>
<gene>
    <name evidence="5" type="ORF">CG405_02465</name>
    <name evidence="3" type="ORF">QP355_02865</name>
    <name evidence="4" type="ORF">QP372_05600</name>
</gene>
<dbReference type="SUPFAM" id="SSF54001">
    <property type="entry name" value="Cysteine proteinases"/>
    <property type="match status" value="1"/>
</dbReference>
<dbReference type="Pfam" id="PF05257">
    <property type="entry name" value="CHAP"/>
    <property type="match status" value="1"/>
</dbReference>
<dbReference type="RefSeq" id="WP_020760179.1">
    <property type="nucleotide sequence ID" value="NZ_CP083177.1"/>
</dbReference>
<keyword evidence="1" id="KW-0472">Membrane</keyword>
<reference evidence="3 7" key="2">
    <citation type="submission" date="2023-05" db="EMBL/GenBank/DDBJ databases">
        <title>Cataloging the Phylogenetic Diversity of Human Bladder Bacteria.</title>
        <authorList>
            <person name="Du J."/>
        </authorList>
    </citation>
    <scope>NUCLEOTIDE SEQUENCE [LARGE SCALE GENOMIC DNA]</scope>
    <source>
        <strain evidence="4">UMB6789</strain>
        <strain evidence="3 7">UMB6972</strain>
    </source>
</reference>
<name>A0A3E2CCU6_GARVA</name>
<protein>
    <submittedName>
        <fullName evidence="5">CHAP domain-containing protein</fullName>
    </submittedName>
</protein>
<evidence type="ECO:0000313" key="5">
    <source>
        <dbReference type="EMBL" id="RFT29620.1"/>
    </source>
</evidence>
<dbReference type="EMBL" id="JASOLZ010000003">
    <property type="protein sequence ID" value="MDK6861585.1"/>
    <property type="molecule type" value="Genomic_DNA"/>
</dbReference>
<feature type="transmembrane region" description="Helical" evidence="1">
    <location>
        <begin position="80"/>
        <end position="101"/>
    </location>
</feature>
<evidence type="ECO:0000256" key="1">
    <source>
        <dbReference type="SAM" id="Phobius"/>
    </source>
</evidence>
<dbReference type="PROSITE" id="PS50911">
    <property type="entry name" value="CHAP"/>
    <property type="match status" value="1"/>
</dbReference>
<evidence type="ECO:0000313" key="4">
    <source>
        <dbReference type="EMBL" id="MDK7063989.1"/>
    </source>
</evidence>
<sequence length="334" mass="36344">MRHGAHGAKKAKGRFVSPFMLFLSSHTSSATSERSAEAVCANNGAVVGLSESVAQSLQMSSAPRTRREIRLARESRERKNCIIVSTSLVAIVGAALTSMALSKTNGLGSFASKQYASEINFSNDSNDQAASRSSQREKLDRADKYLKFSSAVAGLEADLNAFSTRSSHESKWDLGSNSDFKVSEMSKSSANNPQVAILMDSDVNSLPAGFNPNHSSGDSGNAYEFSQCTWWVYIRRHQLGLPVGSNMGDGWMWALTARKLGYWVDRTPRHVGDIMVFGRGQAGVNRTYGHVAVVEKINPDGSIETSESSAELHGRTFSRVVNPNETSAFEFIHY</sequence>
<comment type="caution">
    <text evidence="5">The sequence shown here is derived from an EMBL/GenBank/DDBJ whole genome shotgun (WGS) entry which is preliminary data.</text>
</comment>
<evidence type="ECO:0000259" key="2">
    <source>
        <dbReference type="PROSITE" id="PS50911"/>
    </source>
</evidence>
<dbReference type="EMBL" id="NNRU01000002">
    <property type="protein sequence ID" value="RFT29620.1"/>
    <property type="molecule type" value="Genomic_DNA"/>
</dbReference>
<reference evidence="5 6" key="1">
    <citation type="submission" date="2017-07" db="EMBL/GenBank/DDBJ databases">
        <title>A comparative genomics approach to explaining the enigmatic role of Gardnerella vaginalis in the vaginal microbiome.</title>
        <authorList>
            <person name="Vancuren S.J."/>
            <person name="Hill J.E."/>
        </authorList>
    </citation>
    <scope>NUCLEOTIDE SEQUENCE [LARGE SCALE GENOMIC DNA]</scope>
    <source>
        <strain evidence="5 6">WP023</strain>
    </source>
</reference>
<feature type="domain" description="Peptidase C51" evidence="2">
    <location>
        <begin position="203"/>
        <end position="333"/>
    </location>
</feature>
<dbReference type="EMBL" id="JASOME010000006">
    <property type="protein sequence ID" value="MDK7063989.1"/>
    <property type="molecule type" value="Genomic_DNA"/>
</dbReference>
<dbReference type="Proteomes" id="UP001237784">
    <property type="component" value="Unassembled WGS sequence"/>
</dbReference>
<organism evidence="5 6">
    <name type="scientific">Gardnerella vaginalis</name>
    <dbReference type="NCBI Taxonomy" id="2702"/>
    <lineage>
        <taxon>Bacteria</taxon>
        <taxon>Bacillati</taxon>
        <taxon>Actinomycetota</taxon>
        <taxon>Actinomycetes</taxon>
        <taxon>Bifidobacteriales</taxon>
        <taxon>Bifidobacteriaceae</taxon>
        <taxon>Gardnerella</taxon>
    </lineage>
</organism>
<dbReference type="Proteomes" id="UP000258379">
    <property type="component" value="Unassembled WGS sequence"/>
</dbReference>
<proteinExistence type="predicted"/>
<evidence type="ECO:0000313" key="7">
    <source>
        <dbReference type="Proteomes" id="UP001238969"/>
    </source>
</evidence>
<dbReference type="InterPro" id="IPR007921">
    <property type="entry name" value="CHAP_dom"/>
</dbReference>
<dbReference type="AlphaFoldDB" id="A0A3E2CCU6"/>